<organism evidence="3">
    <name type="scientific">Salvia splendens</name>
    <name type="common">Scarlet sage</name>
    <dbReference type="NCBI Taxonomy" id="180675"/>
    <lineage>
        <taxon>Eukaryota</taxon>
        <taxon>Viridiplantae</taxon>
        <taxon>Streptophyta</taxon>
        <taxon>Embryophyta</taxon>
        <taxon>Tracheophyta</taxon>
        <taxon>Spermatophyta</taxon>
        <taxon>Magnoliopsida</taxon>
        <taxon>eudicotyledons</taxon>
        <taxon>Gunneridae</taxon>
        <taxon>Pentapetalae</taxon>
        <taxon>asterids</taxon>
        <taxon>lamiids</taxon>
        <taxon>Lamiales</taxon>
        <taxon>Lamiaceae</taxon>
        <taxon>Nepetoideae</taxon>
        <taxon>Mentheae</taxon>
        <taxon>Salviinae</taxon>
        <taxon>Salvia</taxon>
        <taxon>Salvia subgen. Calosphace</taxon>
        <taxon>core Calosphace</taxon>
    </lineage>
</organism>
<dbReference type="AlphaFoldDB" id="A0A8X8ZHS6"/>
<reference evidence="3" key="2">
    <citation type="submission" date="2020-08" db="EMBL/GenBank/DDBJ databases">
        <title>Plant Genome Project.</title>
        <authorList>
            <person name="Zhang R.-G."/>
        </authorList>
    </citation>
    <scope>NUCLEOTIDE SEQUENCE</scope>
    <source>
        <strain evidence="3">Huo1</strain>
        <tissue evidence="3">Leaf</tissue>
    </source>
</reference>
<feature type="region of interest" description="Disordered" evidence="2">
    <location>
        <begin position="108"/>
        <end position="128"/>
    </location>
</feature>
<dbReference type="EMBL" id="PNBA02000012">
    <property type="protein sequence ID" value="KAG6405542.1"/>
    <property type="molecule type" value="Genomic_DNA"/>
</dbReference>
<dbReference type="Proteomes" id="UP000298416">
    <property type="component" value="Unassembled WGS sequence"/>
</dbReference>
<keyword evidence="1" id="KW-0175">Coiled coil</keyword>
<comment type="caution">
    <text evidence="3">The sequence shown here is derived from an EMBL/GenBank/DDBJ whole genome shotgun (WGS) entry which is preliminary data.</text>
</comment>
<keyword evidence="4" id="KW-1185">Reference proteome</keyword>
<evidence type="ECO:0000313" key="4">
    <source>
        <dbReference type="Proteomes" id="UP000298416"/>
    </source>
</evidence>
<evidence type="ECO:0008006" key="5">
    <source>
        <dbReference type="Google" id="ProtNLM"/>
    </source>
</evidence>
<gene>
    <name evidence="3" type="ORF">SASPL_133132</name>
</gene>
<evidence type="ECO:0000256" key="2">
    <source>
        <dbReference type="SAM" id="MobiDB-lite"/>
    </source>
</evidence>
<accession>A0A8X8ZHS6</accession>
<proteinExistence type="predicted"/>
<protein>
    <recommendedName>
        <fullName evidence="5">Transposase</fullName>
    </recommendedName>
</protein>
<reference evidence="3" key="1">
    <citation type="submission" date="2018-01" db="EMBL/GenBank/DDBJ databases">
        <authorList>
            <person name="Mao J.F."/>
        </authorList>
    </citation>
    <scope>NUCLEOTIDE SEQUENCE</scope>
    <source>
        <strain evidence="3">Huo1</strain>
        <tissue evidence="3">Leaf</tissue>
    </source>
</reference>
<dbReference type="InterPro" id="IPR004252">
    <property type="entry name" value="Probable_transposase_24"/>
</dbReference>
<dbReference type="OrthoDB" id="1303002at2759"/>
<feature type="coiled-coil region" evidence="1">
    <location>
        <begin position="246"/>
        <end position="273"/>
    </location>
</feature>
<name>A0A8X8ZHS6_SALSN</name>
<dbReference type="Pfam" id="PF03004">
    <property type="entry name" value="Transposase_24"/>
    <property type="match status" value="1"/>
</dbReference>
<evidence type="ECO:0000313" key="3">
    <source>
        <dbReference type="EMBL" id="KAG6405542.1"/>
    </source>
</evidence>
<sequence length="274" mass="31390">MIHPSMSREITTTFKRIRNITGFTWMLTPKEIKDAYYQELEKAYSWPDSWEHDVHKLWKNGTAKRFSGFISAIKKTKTVNVGKPSYVPEEMWNGLVEHWNKPTVKAKSEASRRAKFSESNGPGTGYVRHHGRSVSVAVIAQKIAKERSIPIDKCMHEAFMILHHKNGEYTYKKAANLDEKVRRIADEQGDGANLNKIFMQEVMKDIDKKKSMLGTGVLGPTLLDNFATKTTGSTSSQVDAEWKIELEAEREKRMKLKEDFKSMQQMVEELGSQC</sequence>
<evidence type="ECO:0000256" key="1">
    <source>
        <dbReference type="SAM" id="Coils"/>
    </source>
</evidence>